<feature type="region of interest" description="Disordered" evidence="7">
    <location>
        <begin position="369"/>
        <end position="540"/>
    </location>
</feature>
<evidence type="ECO:0000256" key="4">
    <source>
        <dbReference type="ARBA" id="ARBA00022840"/>
    </source>
</evidence>
<dbReference type="GO" id="GO:0003724">
    <property type="term" value="F:RNA helicase activity"/>
    <property type="evidence" value="ECO:0007669"/>
    <property type="project" value="InterPro"/>
</dbReference>
<evidence type="ECO:0000259" key="8">
    <source>
        <dbReference type="PROSITE" id="PS51192"/>
    </source>
</evidence>
<evidence type="ECO:0000256" key="5">
    <source>
        <dbReference type="ARBA" id="ARBA00038437"/>
    </source>
</evidence>
<evidence type="ECO:0000259" key="9">
    <source>
        <dbReference type="PROSITE" id="PS51194"/>
    </source>
</evidence>
<dbReference type="AlphaFoldDB" id="A0AA45WVS1"/>
<dbReference type="InterPro" id="IPR014014">
    <property type="entry name" value="RNA_helicase_DEAD_Q_motif"/>
</dbReference>
<dbReference type="GO" id="GO:0003676">
    <property type="term" value="F:nucleic acid binding"/>
    <property type="evidence" value="ECO:0007669"/>
    <property type="project" value="InterPro"/>
</dbReference>
<dbReference type="PANTHER" id="PTHR47959:SF1">
    <property type="entry name" value="ATP-DEPENDENT RNA HELICASE DBPA"/>
    <property type="match status" value="1"/>
</dbReference>
<evidence type="ECO:0000256" key="3">
    <source>
        <dbReference type="ARBA" id="ARBA00022806"/>
    </source>
</evidence>
<reference evidence="11" key="1">
    <citation type="submission" date="2017-05" db="EMBL/GenBank/DDBJ databases">
        <authorList>
            <person name="Varghese N."/>
            <person name="Submissions S."/>
        </authorList>
    </citation>
    <scope>NUCLEOTIDE SEQUENCE</scope>
    <source>
        <strain evidence="11">Su22</strain>
    </source>
</reference>
<dbReference type="SMART" id="SM00487">
    <property type="entry name" value="DEXDc"/>
    <property type="match status" value="1"/>
</dbReference>
<comment type="caution">
    <text evidence="11">The sequence shown here is derived from an EMBL/GenBank/DDBJ whole genome shotgun (WGS) entry which is preliminary data.</text>
</comment>
<dbReference type="CDD" id="cd00268">
    <property type="entry name" value="DEADc"/>
    <property type="match status" value="1"/>
</dbReference>
<dbReference type="SMART" id="SM00490">
    <property type="entry name" value="HELICc"/>
    <property type="match status" value="1"/>
</dbReference>
<dbReference type="InterPro" id="IPR027417">
    <property type="entry name" value="P-loop_NTPase"/>
</dbReference>
<dbReference type="GO" id="GO:0005524">
    <property type="term" value="F:ATP binding"/>
    <property type="evidence" value="ECO:0007669"/>
    <property type="project" value="UniProtKB-KW"/>
</dbReference>
<keyword evidence="2" id="KW-0378">Hydrolase</keyword>
<organism evidence="11 12">
    <name type="scientific">Anoxynatronum buryatiense</name>
    <dbReference type="NCBI Taxonomy" id="489973"/>
    <lineage>
        <taxon>Bacteria</taxon>
        <taxon>Bacillati</taxon>
        <taxon>Bacillota</taxon>
        <taxon>Clostridia</taxon>
        <taxon>Eubacteriales</taxon>
        <taxon>Clostridiaceae</taxon>
        <taxon>Anoxynatronum</taxon>
    </lineage>
</organism>
<dbReference type="GO" id="GO:0005829">
    <property type="term" value="C:cytosol"/>
    <property type="evidence" value="ECO:0007669"/>
    <property type="project" value="TreeGrafter"/>
</dbReference>
<dbReference type="CDD" id="cd18787">
    <property type="entry name" value="SF2_C_DEAD"/>
    <property type="match status" value="1"/>
</dbReference>
<name>A0AA45WVS1_9CLOT</name>
<evidence type="ECO:0000256" key="7">
    <source>
        <dbReference type="SAM" id="MobiDB-lite"/>
    </source>
</evidence>
<dbReference type="PROSITE" id="PS51192">
    <property type="entry name" value="HELICASE_ATP_BIND_1"/>
    <property type="match status" value="1"/>
</dbReference>
<feature type="compositionally biased region" description="Basic and acidic residues" evidence="7">
    <location>
        <begin position="376"/>
        <end position="391"/>
    </location>
</feature>
<sequence>MTTKATTFQALGLHPQWLQQLEKQQITQPTPVQEAAIPLLLQGDDVIARAQTGTGKTLAFLLPIMEKIQPEQRVVQALVVTPTRELAIQITQEAKKLTETTSINLLAAYGGQDVEKQLHRLKGNIHLVVGTPGRLLDHLRRGTLDLSDLRMLVLDEADQMLHMGFLPEVEAIINQTPPNRQTMLFSATIPDGVQKLARRFTQSARQVSVKTETVTLTEIQQLVIETTDRKKQDALCQILGESPPFMAIIFCRTRRRAAALNEELQSWGYLSDELHGDLTQAKREKVMKSFRKAEIQLLVATDVAARGLDIEGITHIYNYDMVQDVDNYIHRIGRTGRAGQVGTAVTFVTPRDRQVLHEVEKGIRMTLPKRQIGLKFGHEERDPRDTKEKQSHQPKTGKTSKDGNAGKNRGNAGSKKTDRGNTFDKGKGKGKDRDKDRDRDRDRDKGRGRDKDKNKAFDKRDRTKDGEKSRPAERNKNKMTDQNKTKDGKPGGEGGKWTPKAAGTGGQGQSKGKGKGPWTSRPKGNGNGSGGKQRRSARSR</sequence>
<dbReference type="Pfam" id="PF00271">
    <property type="entry name" value="Helicase_C"/>
    <property type="match status" value="1"/>
</dbReference>
<dbReference type="InterPro" id="IPR001650">
    <property type="entry name" value="Helicase_C-like"/>
</dbReference>
<dbReference type="Proteomes" id="UP001158066">
    <property type="component" value="Unassembled WGS sequence"/>
</dbReference>
<keyword evidence="4" id="KW-0067">ATP-binding</keyword>
<feature type="domain" description="DEAD-box RNA helicase Q" evidence="10">
    <location>
        <begin position="6"/>
        <end position="34"/>
    </location>
</feature>
<evidence type="ECO:0000256" key="2">
    <source>
        <dbReference type="ARBA" id="ARBA00022801"/>
    </source>
</evidence>
<dbReference type="InterPro" id="IPR044742">
    <property type="entry name" value="DEAD/DEAH_RhlB"/>
</dbReference>
<evidence type="ECO:0000313" key="12">
    <source>
        <dbReference type="Proteomes" id="UP001158066"/>
    </source>
</evidence>
<dbReference type="PROSITE" id="PS51195">
    <property type="entry name" value="Q_MOTIF"/>
    <property type="match status" value="1"/>
</dbReference>
<dbReference type="SUPFAM" id="SSF52540">
    <property type="entry name" value="P-loop containing nucleoside triphosphate hydrolases"/>
    <property type="match status" value="2"/>
</dbReference>
<dbReference type="Pfam" id="PF00270">
    <property type="entry name" value="DEAD"/>
    <property type="match status" value="1"/>
</dbReference>
<keyword evidence="12" id="KW-1185">Reference proteome</keyword>
<dbReference type="Gene3D" id="3.40.50.300">
    <property type="entry name" value="P-loop containing nucleotide triphosphate hydrolases"/>
    <property type="match status" value="2"/>
</dbReference>
<comment type="similarity">
    <text evidence="5">Belongs to the DEAD box helicase family.</text>
</comment>
<dbReference type="InterPro" id="IPR014001">
    <property type="entry name" value="Helicase_ATP-bd"/>
</dbReference>
<dbReference type="PROSITE" id="PS51194">
    <property type="entry name" value="HELICASE_CTER"/>
    <property type="match status" value="1"/>
</dbReference>
<dbReference type="InterPro" id="IPR050079">
    <property type="entry name" value="DEAD_box_RNA_helicase"/>
</dbReference>
<feature type="domain" description="Helicase C-terminal" evidence="9">
    <location>
        <begin position="218"/>
        <end position="380"/>
    </location>
</feature>
<feature type="compositionally biased region" description="Basic and acidic residues" evidence="7">
    <location>
        <begin position="415"/>
        <end position="490"/>
    </location>
</feature>
<evidence type="ECO:0000256" key="1">
    <source>
        <dbReference type="ARBA" id="ARBA00022741"/>
    </source>
</evidence>
<accession>A0AA45WVS1</accession>
<evidence type="ECO:0000313" key="11">
    <source>
        <dbReference type="EMBL" id="SMP54571.1"/>
    </source>
</evidence>
<evidence type="ECO:0000256" key="6">
    <source>
        <dbReference type="PROSITE-ProRule" id="PRU00552"/>
    </source>
</evidence>
<keyword evidence="1" id="KW-0547">Nucleotide-binding</keyword>
<protein>
    <submittedName>
        <fullName evidence="11">ATP-dependent RNA helicase DeaD</fullName>
    </submittedName>
</protein>
<proteinExistence type="inferred from homology"/>
<dbReference type="InterPro" id="IPR011545">
    <property type="entry name" value="DEAD/DEAH_box_helicase_dom"/>
</dbReference>
<gene>
    <name evidence="11" type="ORF">SAMN06296020_105134</name>
</gene>
<keyword evidence="3 11" id="KW-0347">Helicase</keyword>
<feature type="domain" description="Helicase ATP-binding" evidence="8">
    <location>
        <begin position="37"/>
        <end position="207"/>
    </location>
</feature>
<feature type="short sequence motif" description="Q motif" evidence="6">
    <location>
        <begin position="6"/>
        <end position="34"/>
    </location>
</feature>
<evidence type="ECO:0000259" key="10">
    <source>
        <dbReference type="PROSITE" id="PS51195"/>
    </source>
</evidence>
<dbReference type="GO" id="GO:0016787">
    <property type="term" value="F:hydrolase activity"/>
    <property type="evidence" value="ECO:0007669"/>
    <property type="project" value="UniProtKB-KW"/>
</dbReference>
<dbReference type="EMBL" id="FXUF01000005">
    <property type="protein sequence ID" value="SMP54571.1"/>
    <property type="molecule type" value="Genomic_DNA"/>
</dbReference>
<dbReference type="PANTHER" id="PTHR47959">
    <property type="entry name" value="ATP-DEPENDENT RNA HELICASE RHLE-RELATED"/>
    <property type="match status" value="1"/>
</dbReference>